<comment type="caution">
    <text evidence="1">The sequence shown here is derived from an EMBL/GenBank/DDBJ whole genome shotgun (WGS) entry which is preliminary data.</text>
</comment>
<evidence type="ECO:0000313" key="1">
    <source>
        <dbReference type="EMBL" id="EZH72209.1"/>
    </source>
</evidence>
<reference evidence="1 2" key="1">
    <citation type="submission" date="2014-04" db="EMBL/GenBank/DDBJ databases">
        <title>Aquimarina sp. 22II-S11-z7 Genome Sequencing.</title>
        <authorList>
            <person name="Lai Q."/>
        </authorList>
    </citation>
    <scope>NUCLEOTIDE SEQUENCE [LARGE SCALE GENOMIC DNA]</scope>
    <source>
        <strain evidence="1 2">22II-S11-z7</strain>
    </source>
</reference>
<accession>A0A023BQK5</accession>
<organism evidence="1 2">
    <name type="scientific">Aquimarina atlantica</name>
    <dbReference type="NCBI Taxonomy" id="1317122"/>
    <lineage>
        <taxon>Bacteria</taxon>
        <taxon>Pseudomonadati</taxon>
        <taxon>Bacteroidota</taxon>
        <taxon>Flavobacteriia</taxon>
        <taxon>Flavobacteriales</taxon>
        <taxon>Flavobacteriaceae</taxon>
        <taxon>Aquimarina</taxon>
    </lineage>
</organism>
<sequence>MLGYVTKSVETNFFLLQICLQKIKGQSVKLNELMHKIPPVFSEKKLDNLKIFIKIRAGKV</sequence>
<protein>
    <submittedName>
        <fullName evidence="1">Uncharacterized protein</fullName>
    </submittedName>
</protein>
<keyword evidence="2" id="KW-1185">Reference proteome</keyword>
<dbReference type="Proteomes" id="UP000023541">
    <property type="component" value="Unassembled WGS sequence"/>
</dbReference>
<dbReference type="AlphaFoldDB" id="A0A023BQK5"/>
<evidence type="ECO:0000313" key="2">
    <source>
        <dbReference type="Proteomes" id="UP000023541"/>
    </source>
</evidence>
<dbReference type="EMBL" id="AQRA01000009">
    <property type="protein sequence ID" value="EZH72209.1"/>
    <property type="molecule type" value="Genomic_DNA"/>
</dbReference>
<gene>
    <name evidence="1" type="ORF">ATO12_25075</name>
</gene>
<proteinExistence type="predicted"/>
<name>A0A023BQK5_9FLAO</name>